<reference evidence="5" key="1">
    <citation type="submission" date="2006-03" db="EMBL/GenBank/DDBJ databases">
        <title>Complete genome sequence of Gemmatimonas aurantiaca T-27 that represents a novel phylum Gemmatimonadetes.</title>
        <authorList>
            <person name="Takasaki K."/>
            <person name="Ichikawa N."/>
            <person name="Miura H."/>
            <person name="Matsushita S."/>
            <person name="Watanabe Y."/>
            <person name="Oguchi A."/>
            <person name="Ankai A."/>
            <person name="Yashiro I."/>
            <person name="Takahashi M."/>
            <person name="Terui Y."/>
            <person name="Fukui S."/>
            <person name="Yokoyama H."/>
            <person name="Tanikawa S."/>
            <person name="Hanada S."/>
            <person name="Kamagata Y."/>
            <person name="Fujita N."/>
        </authorList>
    </citation>
    <scope>NUCLEOTIDE SEQUENCE [LARGE SCALE GENOMIC DNA]</scope>
    <source>
        <strain evidence="5">T-27 / DSM 14586 / JCM 11422 / NBRC 100505</strain>
    </source>
</reference>
<keyword evidence="5" id="KW-1185">Reference proteome</keyword>
<proteinExistence type="inferred from homology"/>
<dbReference type="EMBL" id="AP009153">
    <property type="protein sequence ID" value="BAH40796.1"/>
    <property type="molecule type" value="Genomic_DNA"/>
</dbReference>
<evidence type="ECO:0000259" key="3">
    <source>
        <dbReference type="Pfam" id="PF25954"/>
    </source>
</evidence>
<dbReference type="HOGENOM" id="CLU_018816_1_0_0"/>
<feature type="region of interest" description="Disordered" evidence="2">
    <location>
        <begin position="356"/>
        <end position="378"/>
    </location>
</feature>
<organism evidence="4 5">
    <name type="scientific">Gemmatimonas aurantiaca (strain DSM 14586 / JCM 11422 / NBRC 100505 / T-27)</name>
    <dbReference type="NCBI Taxonomy" id="379066"/>
    <lineage>
        <taxon>Bacteria</taxon>
        <taxon>Pseudomonadati</taxon>
        <taxon>Gemmatimonadota</taxon>
        <taxon>Gemmatimonadia</taxon>
        <taxon>Gemmatimonadales</taxon>
        <taxon>Gemmatimonadaceae</taxon>
        <taxon>Gemmatimonas</taxon>
    </lineage>
</organism>
<dbReference type="eggNOG" id="COG0845">
    <property type="taxonomic scope" value="Bacteria"/>
</dbReference>
<accession>C1AE69</accession>
<dbReference type="Gene3D" id="2.40.50.100">
    <property type="match status" value="1"/>
</dbReference>
<dbReference type="NCBIfam" id="TIGR01730">
    <property type="entry name" value="RND_mfp"/>
    <property type="match status" value="1"/>
</dbReference>
<dbReference type="InterPro" id="IPR058792">
    <property type="entry name" value="Beta-barrel_RND_2"/>
</dbReference>
<dbReference type="Gene3D" id="2.40.30.170">
    <property type="match status" value="1"/>
</dbReference>
<dbReference type="InterPro" id="IPR006143">
    <property type="entry name" value="RND_pump_MFP"/>
</dbReference>
<sequence>MLPLLPLFVACTDRGAAPAADSAAATTSSAIPVSVAPVRHASAAAPVTVTGTFGSRDEIPLAFKIGGVVARVLVDEGATVQRGQLLAALDLREIDAAVTKAQVAVDKAQRDHARLERLAADSVATLSQLQDVTSALDAARADLATARVNREYAIIVAPEAGIVLRRQGTPGSTVAAGQSVLSLGGSQRGRVLRAGLTDRDALRVRTGDKATVHFDAIPERTFTGNVVLLGRAADARTGTFTVEVSLSGAEALPNGLVGQLTVQVQPTRSADANTSATRHAIPVDALIEADRDSATVFTVSTAGEPIAQAVRVRVVQLQGDHATVDGLDAEARVITRGAPYVAHGARVRIITQATLDSASPAASATSRREKNNTAGSTP</sequence>
<evidence type="ECO:0000256" key="2">
    <source>
        <dbReference type="SAM" id="MobiDB-lite"/>
    </source>
</evidence>
<dbReference type="GO" id="GO:1990281">
    <property type="term" value="C:efflux pump complex"/>
    <property type="evidence" value="ECO:0007669"/>
    <property type="project" value="TreeGrafter"/>
</dbReference>
<evidence type="ECO:0000313" key="4">
    <source>
        <dbReference type="EMBL" id="BAH40796.1"/>
    </source>
</evidence>
<dbReference type="PANTHER" id="PTHR30469:SF15">
    <property type="entry name" value="HLYD FAMILY OF SECRETION PROTEINS"/>
    <property type="match status" value="1"/>
</dbReference>
<protein>
    <submittedName>
        <fullName evidence="4">Secretion protein HlyD family protein</fullName>
    </submittedName>
</protein>
<dbReference type="Gene3D" id="2.40.420.20">
    <property type="match status" value="1"/>
</dbReference>
<evidence type="ECO:0000313" key="5">
    <source>
        <dbReference type="Proteomes" id="UP000002209"/>
    </source>
</evidence>
<name>C1AE69_GEMAT</name>
<dbReference type="GO" id="GO:0015562">
    <property type="term" value="F:efflux transmembrane transporter activity"/>
    <property type="evidence" value="ECO:0007669"/>
    <property type="project" value="TreeGrafter"/>
</dbReference>
<comment type="similarity">
    <text evidence="1">Belongs to the membrane fusion protein (MFP) (TC 8.A.1) family.</text>
</comment>
<dbReference type="STRING" id="379066.GAU_3754"/>
<evidence type="ECO:0000256" key="1">
    <source>
        <dbReference type="ARBA" id="ARBA00009477"/>
    </source>
</evidence>
<gene>
    <name evidence="4" type="ordered locus">GAU_3754</name>
</gene>
<dbReference type="Proteomes" id="UP000002209">
    <property type="component" value="Chromosome"/>
</dbReference>
<dbReference type="PANTHER" id="PTHR30469">
    <property type="entry name" value="MULTIDRUG RESISTANCE PROTEIN MDTA"/>
    <property type="match status" value="1"/>
</dbReference>
<dbReference type="SUPFAM" id="SSF111369">
    <property type="entry name" value="HlyD-like secretion proteins"/>
    <property type="match status" value="1"/>
</dbReference>
<dbReference type="KEGG" id="gau:GAU_3754"/>
<dbReference type="Pfam" id="PF25954">
    <property type="entry name" value="Beta-barrel_RND_2"/>
    <property type="match status" value="1"/>
</dbReference>
<feature type="domain" description="CusB-like beta-barrel" evidence="3">
    <location>
        <begin position="194"/>
        <end position="262"/>
    </location>
</feature>
<dbReference type="AlphaFoldDB" id="C1AE69"/>